<evidence type="ECO:0000256" key="8">
    <source>
        <dbReference type="ARBA" id="ARBA00023180"/>
    </source>
</evidence>
<dbReference type="AlphaFoldDB" id="A0A423TAK0"/>
<dbReference type="EMBL" id="QCYY01002023">
    <property type="protein sequence ID" value="ROT73523.1"/>
    <property type="molecule type" value="Genomic_DNA"/>
</dbReference>
<feature type="transmembrane region" description="Helical" evidence="9">
    <location>
        <begin position="122"/>
        <end position="141"/>
    </location>
</feature>
<accession>A0A423TAK0</accession>
<reference evidence="11 12" key="1">
    <citation type="submission" date="2018-04" db="EMBL/GenBank/DDBJ databases">
        <authorList>
            <person name="Zhang X."/>
            <person name="Yuan J."/>
            <person name="Li F."/>
            <person name="Xiang J."/>
        </authorList>
    </citation>
    <scope>NUCLEOTIDE SEQUENCE [LARGE SCALE GENOMIC DNA]</scope>
    <source>
        <tissue evidence="11">Muscle</tissue>
    </source>
</reference>
<evidence type="ECO:0000313" key="11">
    <source>
        <dbReference type="EMBL" id="ROT73523.1"/>
    </source>
</evidence>
<keyword evidence="5 9" id="KW-1133">Transmembrane helix</keyword>
<gene>
    <name evidence="11" type="ORF">C7M84_008061</name>
</gene>
<dbReference type="GO" id="GO:0050906">
    <property type="term" value="P:detection of stimulus involved in sensory perception"/>
    <property type="evidence" value="ECO:0007669"/>
    <property type="project" value="UniProtKB-ARBA"/>
</dbReference>
<dbReference type="PANTHER" id="PTHR42643:SF24">
    <property type="entry name" value="IONOTROPIC RECEPTOR 60A"/>
    <property type="match status" value="1"/>
</dbReference>
<organism evidence="11 12">
    <name type="scientific">Penaeus vannamei</name>
    <name type="common">Whiteleg shrimp</name>
    <name type="synonym">Litopenaeus vannamei</name>
    <dbReference type="NCBI Taxonomy" id="6689"/>
    <lineage>
        <taxon>Eukaryota</taxon>
        <taxon>Metazoa</taxon>
        <taxon>Ecdysozoa</taxon>
        <taxon>Arthropoda</taxon>
        <taxon>Crustacea</taxon>
        <taxon>Multicrustacea</taxon>
        <taxon>Malacostraca</taxon>
        <taxon>Eumalacostraca</taxon>
        <taxon>Eucarida</taxon>
        <taxon>Decapoda</taxon>
        <taxon>Dendrobranchiata</taxon>
        <taxon>Penaeoidea</taxon>
        <taxon>Penaeidae</taxon>
        <taxon>Penaeus</taxon>
    </lineage>
</organism>
<proteinExistence type="inferred from homology"/>
<dbReference type="Pfam" id="PF00060">
    <property type="entry name" value="Lig_chan"/>
    <property type="match status" value="1"/>
</dbReference>
<keyword evidence="6 9" id="KW-0472">Membrane</keyword>
<keyword evidence="3" id="KW-1003">Cell membrane</keyword>
<evidence type="ECO:0000256" key="9">
    <source>
        <dbReference type="SAM" id="Phobius"/>
    </source>
</evidence>
<evidence type="ECO:0000256" key="2">
    <source>
        <dbReference type="ARBA" id="ARBA00008685"/>
    </source>
</evidence>
<evidence type="ECO:0000256" key="5">
    <source>
        <dbReference type="ARBA" id="ARBA00022989"/>
    </source>
</evidence>
<feature type="transmembrane region" description="Helical" evidence="9">
    <location>
        <begin position="181"/>
        <end position="207"/>
    </location>
</feature>
<dbReference type="OrthoDB" id="6347854at2759"/>
<evidence type="ECO:0000256" key="4">
    <source>
        <dbReference type="ARBA" id="ARBA00022692"/>
    </source>
</evidence>
<keyword evidence="12" id="KW-1185">Reference proteome</keyword>
<feature type="transmembrane region" description="Helical" evidence="9">
    <location>
        <begin position="153"/>
        <end position="175"/>
    </location>
</feature>
<dbReference type="InterPro" id="IPR052192">
    <property type="entry name" value="Insect_Ionotropic_Sensory_Rcpt"/>
</dbReference>
<evidence type="ECO:0000313" key="12">
    <source>
        <dbReference type="Proteomes" id="UP000283509"/>
    </source>
</evidence>
<evidence type="ECO:0000256" key="7">
    <source>
        <dbReference type="ARBA" id="ARBA00023170"/>
    </source>
</evidence>
<evidence type="ECO:0000259" key="10">
    <source>
        <dbReference type="Pfam" id="PF00060"/>
    </source>
</evidence>
<dbReference type="InterPro" id="IPR001320">
    <property type="entry name" value="Iontro_rcpt_C"/>
</dbReference>
<evidence type="ECO:0000256" key="1">
    <source>
        <dbReference type="ARBA" id="ARBA00004651"/>
    </source>
</evidence>
<keyword evidence="7 11" id="KW-0675">Receptor</keyword>
<dbReference type="SUPFAM" id="SSF53850">
    <property type="entry name" value="Periplasmic binding protein-like II"/>
    <property type="match status" value="1"/>
</dbReference>
<comment type="similarity">
    <text evidence="2">Belongs to the glutamate-gated ion channel (TC 1.A.10.1) family.</text>
</comment>
<protein>
    <submittedName>
        <fullName evidence="11">Olfactory ionotropic receptor IR4</fullName>
    </submittedName>
</protein>
<reference evidence="11 12" key="2">
    <citation type="submission" date="2019-01" db="EMBL/GenBank/DDBJ databases">
        <title>The decoding of complex shrimp genome reveals the adaptation for benthos swimmer, frequently molting mechanism and breeding impact on genome.</title>
        <authorList>
            <person name="Sun Y."/>
            <person name="Gao Y."/>
            <person name="Yu Y."/>
        </authorList>
    </citation>
    <scope>NUCLEOTIDE SEQUENCE [LARGE SCALE GENOMIC DNA]</scope>
    <source>
        <tissue evidence="11">Muscle</tissue>
    </source>
</reference>
<comment type="subcellular location">
    <subcellularLocation>
        <location evidence="1">Cell membrane</location>
        <topology evidence="1">Multi-pass membrane protein</topology>
    </subcellularLocation>
</comment>
<dbReference type="GO" id="GO:0005886">
    <property type="term" value="C:plasma membrane"/>
    <property type="evidence" value="ECO:0007669"/>
    <property type="project" value="UniProtKB-SubCell"/>
</dbReference>
<keyword evidence="4 9" id="KW-0812">Transmembrane</keyword>
<evidence type="ECO:0000256" key="6">
    <source>
        <dbReference type="ARBA" id="ARBA00023136"/>
    </source>
</evidence>
<name>A0A423TAK0_PENVA</name>
<dbReference type="Gene3D" id="3.40.190.10">
    <property type="entry name" value="Periplasmic binding protein-like II"/>
    <property type="match status" value="1"/>
</dbReference>
<feature type="domain" description="Ionotropic glutamate receptor C-terminal" evidence="10">
    <location>
        <begin position="157"/>
        <end position="386"/>
    </location>
</feature>
<dbReference type="GO" id="GO:0015276">
    <property type="term" value="F:ligand-gated monoatomic ion channel activity"/>
    <property type="evidence" value="ECO:0007669"/>
    <property type="project" value="InterPro"/>
</dbReference>
<evidence type="ECO:0000256" key="3">
    <source>
        <dbReference type="ARBA" id="ARBA00022475"/>
    </source>
</evidence>
<dbReference type="Proteomes" id="UP000283509">
    <property type="component" value="Unassembled WGS sequence"/>
</dbReference>
<comment type="caution">
    <text evidence="11">The sequence shown here is derived from an EMBL/GenBank/DDBJ whole genome shotgun (WGS) entry which is preliminary data.</text>
</comment>
<keyword evidence="8" id="KW-0325">Glycoprotein</keyword>
<sequence length="404" mass="45015">MPPDRGIGSQLPNGTWTGIVGQVSEKIRLIVSPRNQYLILYFYLSTTANFPFFLSLLFASIPVLLHSSLVADIGLESMKMIPERVEVVDFGDILSYVYMKILAGKGHPTLNPMGFLYPLSPLVWAGLVGALLCVWAATMVLGSRPRGRRRGAWAAWFFYVYFGVGVQQAMVMKFIRGAEKLLVGSWMLVAMVMAWSYSCNLVSLLAARHVPQPIQSLRDVIDSDVKVITSRFTAFTHMLDHAESGIFKELSDLRQKNRWVYSEYGDKDTSMELTRQGDHVQFTLGISAKQSVSDYFTETGRCDFYLPRVTFLPGPTSIVLQKGTPIREAVNYRIRRVVYAGLFDYWVSQSTVNASVCENTPSTITVMEPLSFTAVSGMLAIWASGMALSLVTFCVELAVAKVTQ</sequence>
<feature type="transmembrane region" description="Helical" evidence="9">
    <location>
        <begin position="38"/>
        <end position="65"/>
    </location>
</feature>
<dbReference type="Gene3D" id="1.10.287.70">
    <property type="match status" value="1"/>
</dbReference>
<feature type="transmembrane region" description="Helical" evidence="9">
    <location>
        <begin position="379"/>
        <end position="400"/>
    </location>
</feature>
<dbReference type="PANTHER" id="PTHR42643">
    <property type="entry name" value="IONOTROPIC RECEPTOR 20A-RELATED"/>
    <property type="match status" value="1"/>
</dbReference>